<keyword evidence="1" id="KW-0732">Signal</keyword>
<dbReference type="Proteomes" id="UP000192501">
    <property type="component" value="Unassembled WGS sequence"/>
</dbReference>
<dbReference type="AlphaFoldDB" id="A0A1X0QHW1"/>
<sequence length="186" mass="21485">MFLFDFMLKFMITIIVNIVRCIKFQEINTGMFIALDNSKEPKLILKNKLNEGANFIIKSGLENSSEYVNLTFGKNTTTYKNSDGTFVKNSEKNSRNQYFQIEILKDNIVKIRYLNYCFGVKKEDSNILTRVECNEKQAKVFRMLDQQGKPLQLTQSSKVVVGNSSNKTVFVKNSGNTLEDDYFHLQ</sequence>
<dbReference type="VEuPathDB" id="MicrosporidiaDB:A0H76_985"/>
<evidence type="ECO:0000313" key="2">
    <source>
        <dbReference type="EMBL" id="ORD99358.1"/>
    </source>
</evidence>
<feature type="signal peptide" evidence="1">
    <location>
        <begin position="1"/>
        <end position="21"/>
    </location>
</feature>
<name>A0A1X0QHW1_9MICR</name>
<organism evidence="2 3">
    <name type="scientific">Hepatospora eriocheir</name>
    <dbReference type="NCBI Taxonomy" id="1081669"/>
    <lineage>
        <taxon>Eukaryota</taxon>
        <taxon>Fungi</taxon>
        <taxon>Fungi incertae sedis</taxon>
        <taxon>Microsporidia</taxon>
        <taxon>Hepatosporidae</taxon>
        <taxon>Hepatospora</taxon>
    </lineage>
</organism>
<reference evidence="2 3" key="1">
    <citation type="journal article" date="2017" name="Environ. Microbiol.">
        <title>Decay of the glycolytic pathway and adaptation to intranuclear parasitism within Enterocytozoonidae microsporidia.</title>
        <authorList>
            <person name="Wiredu Boakye D."/>
            <person name="Jaroenlak P."/>
            <person name="Prachumwat A."/>
            <person name="Williams T.A."/>
            <person name="Bateman K.S."/>
            <person name="Itsathitphaisarn O."/>
            <person name="Sritunyalucksana K."/>
            <person name="Paszkiewicz K.H."/>
            <person name="Moore K.A."/>
            <person name="Stentiford G.D."/>
            <person name="Williams B.A."/>
        </authorList>
    </citation>
    <scope>NUCLEOTIDE SEQUENCE [LARGE SCALE GENOMIC DNA]</scope>
    <source>
        <strain evidence="3">canceri</strain>
    </source>
</reference>
<evidence type="ECO:0008006" key="4">
    <source>
        <dbReference type="Google" id="ProtNLM"/>
    </source>
</evidence>
<comment type="caution">
    <text evidence="2">The sequence shown here is derived from an EMBL/GenBank/DDBJ whole genome shotgun (WGS) entry which is preliminary data.</text>
</comment>
<dbReference type="VEuPathDB" id="MicrosporidiaDB:HERIO_193"/>
<evidence type="ECO:0000313" key="3">
    <source>
        <dbReference type="Proteomes" id="UP000192501"/>
    </source>
</evidence>
<feature type="chain" id="PRO_5010867408" description="Ricin B lectin domain-containing protein" evidence="1">
    <location>
        <begin position="22"/>
        <end position="186"/>
    </location>
</feature>
<gene>
    <name evidence="2" type="ORF">A0H76_985</name>
</gene>
<accession>A0A1X0QHW1</accession>
<evidence type="ECO:0000256" key="1">
    <source>
        <dbReference type="SAM" id="SignalP"/>
    </source>
</evidence>
<dbReference type="EMBL" id="LTAI01000218">
    <property type="protein sequence ID" value="ORD99358.1"/>
    <property type="molecule type" value="Genomic_DNA"/>
</dbReference>
<protein>
    <recommendedName>
        <fullName evidence="4">Ricin B lectin domain-containing protein</fullName>
    </recommendedName>
</protein>
<proteinExistence type="predicted"/>